<proteinExistence type="predicted"/>
<comment type="caution">
    <text evidence="1">The sequence shown here is derived from an EMBL/GenBank/DDBJ whole genome shotgun (WGS) entry which is preliminary data.</text>
</comment>
<accession>A0A9D4JUN5</accession>
<reference evidence="1" key="1">
    <citation type="journal article" date="2019" name="bioRxiv">
        <title>The Genome of the Zebra Mussel, Dreissena polymorpha: A Resource for Invasive Species Research.</title>
        <authorList>
            <person name="McCartney M.A."/>
            <person name="Auch B."/>
            <person name="Kono T."/>
            <person name="Mallez S."/>
            <person name="Zhang Y."/>
            <person name="Obille A."/>
            <person name="Becker A."/>
            <person name="Abrahante J.E."/>
            <person name="Garbe J."/>
            <person name="Badalamenti J.P."/>
            <person name="Herman A."/>
            <person name="Mangelson H."/>
            <person name="Liachko I."/>
            <person name="Sullivan S."/>
            <person name="Sone E.D."/>
            <person name="Koren S."/>
            <person name="Silverstein K.A.T."/>
            <person name="Beckman K.B."/>
            <person name="Gohl D.M."/>
        </authorList>
    </citation>
    <scope>NUCLEOTIDE SEQUENCE</scope>
    <source>
        <strain evidence="1">Duluth1</strain>
        <tissue evidence="1">Whole animal</tissue>
    </source>
</reference>
<gene>
    <name evidence="1" type="ORF">DPMN_122631</name>
</gene>
<keyword evidence="2" id="KW-1185">Reference proteome</keyword>
<organism evidence="1 2">
    <name type="scientific">Dreissena polymorpha</name>
    <name type="common">Zebra mussel</name>
    <name type="synonym">Mytilus polymorpha</name>
    <dbReference type="NCBI Taxonomy" id="45954"/>
    <lineage>
        <taxon>Eukaryota</taxon>
        <taxon>Metazoa</taxon>
        <taxon>Spiralia</taxon>
        <taxon>Lophotrochozoa</taxon>
        <taxon>Mollusca</taxon>
        <taxon>Bivalvia</taxon>
        <taxon>Autobranchia</taxon>
        <taxon>Heteroconchia</taxon>
        <taxon>Euheterodonta</taxon>
        <taxon>Imparidentia</taxon>
        <taxon>Neoheterodontei</taxon>
        <taxon>Myida</taxon>
        <taxon>Dreissenoidea</taxon>
        <taxon>Dreissenidae</taxon>
        <taxon>Dreissena</taxon>
    </lineage>
</organism>
<dbReference type="Proteomes" id="UP000828390">
    <property type="component" value="Unassembled WGS sequence"/>
</dbReference>
<protein>
    <submittedName>
        <fullName evidence="1">Uncharacterized protein</fullName>
    </submittedName>
</protein>
<dbReference type="AlphaFoldDB" id="A0A9D4JUN5"/>
<reference evidence="1" key="2">
    <citation type="submission" date="2020-11" db="EMBL/GenBank/DDBJ databases">
        <authorList>
            <person name="McCartney M.A."/>
            <person name="Auch B."/>
            <person name="Kono T."/>
            <person name="Mallez S."/>
            <person name="Becker A."/>
            <person name="Gohl D.M."/>
            <person name="Silverstein K.A.T."/>
            <person name="Koren S."/>
            <person name="Bechman K.B."/>
            <person name="Herman A."/>
            <person name="Abrahante J.E."/>
            <person name="Garbe J."/>
        </authorList>
    </citation>
    <scope>NUCLEOTIDE SEQUENCE</scope>
    <source>
        <strain evidence="1">Duluth1</strain>
        <tissue evidence="1">Whole animal</tissue>
    </source>
</reference>
<dbReference type="EMBL" id="JAIWYP010000005">
    <property type="protein sequence ID" value="KAH3820882.1"/>
    <property type="molecule type" value="Genomic_DNA"/>
</dbReference>
<name>A0A9D4JUN5_DREPO</name>
<evidence type="ECO:0000313" key="2">
    <source>
        <dbReference type="Proteomes" id="UP000828390"/>
    </source>
</evidence>
<evidence type="ECO:0000313" key="1">
    <source>
        <dbReference type="EMBL" id="KAH3820882.1"/>
    </source>
</evidence>
<sequence length="53" mass="6093">MTGTYCGRLCQTEMTLIGTGCDSFRPFRNRLGKIELYQYATLNIKQRTLTLNT</sequence>